<dbReference type="Pfam" id="PF08240">
    <property type="entry name" value="ADH_N"/>
    <property type="match status" value="1"/>
</dbReference>
<comment type="similarity">
    <text evidence="2 6">Belongs to the zinc-containing alcohol dehydrogenase family.</text>
</comment>
<evidence type="ECO:0000256" key="3">
    <source>
        <dbReference type="ARBA" id="ARBA00022723"/>
    </source>
</evidence>
<dbReference type="InterPro" id="IPR020843">
    <property type="entry name" value="ER"/>
</dbReference>
<evidence type="ECO:0000256" key="5">
    <source>
        <dbReference type="ARBA" id="ARBA00023002"/>
    </source>
</evidence>
<evidence type="ECO:0000256" key="1">
    <source>
        <dbReference type="ARBA" id="ARBA00001947"/>
    </source>
</evidence>
<evidence type="ECO:0000313" key="9">
    <source>
        <dbReference type="Proteomes" id="UP001180840"/>
    </source>
</evidence>
<dbReference type="EMBL" id="JAVDXZ010000001">
    <property type="protein sequence ID" value="MDR7328490.1"/>
    <property type="molecule type" value="Genomic_DNA"/>
</dbReference>
<dbReference type="EC" id="1.1.1.264" evidence="8"/>
<sequence length="340" mass="35810">MKAVIISEANNLRVAEVPDPTPGPGEVRVAMEYGGICGSDIAYWKSGVSGTAVLREPLILGHEVAGRIDALGEGVEDWRIGQTVTFNPATLVGDHEVPEELADRTNLWPEVRYFGSAAFLPHEQGGFSTYRVVRAEQLRAIPEGVSTREAAAAEPAGVAFHAVSRAGDLAGKRVLVNGVGPIGLLVVAAAKFRGAGEIWAADLADSSLEIAARMGADHTVNASREELPGDFEVVFDASGAPAAIGGLLLATRRGGTLVQVGNLPGQAAQFDLGQLVTREITWIGSYRFIDEVTEALEAMAQGMDVTALLTHEFPIEQAEEAFATAADRSTGSSKVLLKLD</sequence>
<organism evidence="8 9">
    <name type="scientific">Corynebacterium guangdongense</name>
    <dbReference type="NCBI Taxonomy" id="1783348"/>
    <lineage>
        <taxon>Bacteria</taxon>
        <taxon>Bacillati</taxon>
        <taxon>Actinomycetota</taxon>
        <taxon>Actinomycetes</taxon>
        <taxon>Mycobacteriales</taxon>
        <taxon>Corynebacteriaceae</taxon>
        <taxon>Corynebacterium</taxon>
    </lineage>
</organism>
<dbReference type="SUPFAM" id="SSF51735">
    <property type="entry name" value="NAD(P)-binding Rossmann-fold domains"/>
    <property type="match status" value="1"/>
</dbReference>
<keyword evidence="4 6" id="KW-0862">Zinc</keyword>
<evidence type="ECO:0000256" key="2">
    <source>
        <dbReference type="ARBA" id="ARBA00008072"/>
    </source>
</evidence>
<proteinExistence type="inferred from homology"/>
<dbReference type="PANTHER" id="PTHR43161">
    <property type="entry name" value="SORBITOL DEHYDROGENASE"/>
    <property type="match status" value="1"/>
</dbReference>
<protein>
    <submittedName>
        <fullName evidence="8">L-idonate 5-dehydrogenase</fullName>
        <ecNumber evidence="8">1.1.1.264</ecNumber>
    </submittedName>
</protein>
<dbReference type="PROSITE" id="PS00059">
    <property type="entry name" value="ADH_ZINC"/>
    <property type="match status" value="1"/>
</dbReference>
<evidence type="ECO:0000256" key="4">
    <source>
        <dbReference type="ARBA" id="ARBA00022833"/>
    </source>
</evidence>
<dbReference type="InterPro" id="IPR013149">
    <property type="entry name" value="ADH-like_C"/>
</dbReference>
<gene>
    <name evidence="8" type="ORF">J2S39_000166</name>
</gene>
<dbReference type="PANTHER" id="PTHR43161:SF9">
    <property type="entry name" value="SORBITOL DEHYDROGENASE"/>
    <property type="match status" value="1"/>
</dbReference>
<dbReference type="SMART" id="SM00829">
    <property type="entry name" value="PKS_ER"/>
    <property type="match status" value="1"/>
</dbReference>
<comment type="caution">
    <text evidence="8">The sequence shown here is derived from an EMBL/GenBank/DDBJ whole genome shotgun (WGS) entry which is preliminary data.</text>
</comment>
<dbReference type="InterPro" id="IPR036291">
    <property type="entry name" value="NAD(P)-bd_dom_sf"/>
</dbReference>
<dbReference type="SUPFAM" id="SSF50129">
    <property type="entry name" value="GroES-like"/>
    <property type="match status" value="1"/>
</dbReference>
<dbReference type="Pfam" id="PF00107">
    <property type="entry name" value="ADH_zinc_N"/>
    <property type="match status" value="1"/>
</dbReference>
<keyword evidence="9" id="KW-1185">Reference proteome</keyword>
<feature type="domain" description="Enoyl reductase (ER)" evidence="7">
    <location>
        <begin position="7"/>
        <end position="337"/>
    </location>
</feature>
<name>A0ABU1ZUM6_9CORY</name>
<dbReference type="Proteomes" id="UP001180840">
    <property type="component" value="Unassembled WGS sequence"/>
</dbReference>
<dbReference type="RefSeq" id="WP_290197326.1">
    <property type="nucleotide sequence ID" value="NZ_CP047654.1"/>
</dbReference>
<comment type="cofactor">
    <cofactor evidence="1 6">
        <name>Zn(2+)</name>
        <dbReference type="ChEBI" id="CHEBI:29105"/>
    </cofactor>
</comment>
<dbReference type="Gene3D" id="3.40.50.720">
    <property type="entry name" value="NAD(P)-binding Rossmann-like Domain"/>
    <property type="match status" value="1"/>
</dbReference>
<accession>A0ABU1ZUM6</accession>
<dbReference type="InterPro" id="IPR013154">
    <property type="entry name" value="ADH-like_N"/>
</dbReference>
<dbReference type="InterPro" id="IPR002328">
    <property type="entry name" value="ADH_Zn_CS"/>
</dbReference>
<evidence type="ECO:0000259" key="7">
    <source>
        <dbReference type="SMART" id="SM00829"/>
    </source>
</evidence>
<evidence type="ECO:0000256" key="6">
    <source>
        <dbReference type="RuleBase" id="RU361277"/>
    </source>
</evidence>
<dbReference type="CDD" id="cd08232">
    <property type="entry name" value="idonate-5-DH"/>
    <property type="match status" value="1"/>
</dbReference>
<keyword evidence="5 8" id="KW-0560">Oxidoreductase</keyword>
<keyword evidence="3 6" id="KW-0479">Metal-binding</keyword>
<dbReference type="Gene3D" id="3.90.180.10">
    <property type="entry name" value="Medium-chain alcohol dehydrogenases, catalytic domain"/>
    <property type="match status" value="1"/>
</dbReference>
<reference evidence="8" key="1">
    <citation type="submission" date="2023-07" db="EMBL/GenBank/DDBJ databases">
        <title>Sequencing the genomes of 1000 actinobacteria strains.</title>
        <authorList>
            <person name="Klenk H.-P."/>
        </authorList>
    </citation>
    <scope>NUCLEOTIDE SEQUENCE</scope>
    <source>
        <strain evidence="8">DSM 107476</strain>
    </source>
</reference>
<evidence type="ECO:0000313" key="8">
    <source>
        <dbReference type="EMBL" id="MDR7328490.1"/>
    </source>
</evidence>
<dbReference type="GO" id="GO:0050572">
    <property type="term" value="F:L-idonate 5-dehydrogenase [NAD(P)+] activity"/>
    <property type="evidence" value="ECO:0007669"/>
    <property type="project" value="UniProtKB-EC"/>
</dbReference>
<dbReference type="InterPro" id="IPR011032">
    <property type="entry name" value="GroES-like_sf"/>
</dbReference>